<dbReference type="AlphaFoldDB" id="A0A1M3KXA0"/>
<dbReference type="SUPFAM" id="SSF103473">
    <property type="entry name" value="MFS general substrate transporter"/>
    <property type="match status" value="1"/>
</dbReference>
<name>A0A1M3KXA0_9BACT</name>
<evidence type="ECO:0000256" key="5">
    <source>
        <dbReference type="ARBA" id="ARBA00023136"/>
    </source>
</evidence>
<comment type="caution">
    <text evidence="7">The sequence shown here is derived from an EMBL/GenBank/DDBJ whole genome shotgun (WGS) entry which is preliminary data.</text>
</comment>
<feature type="transmembrane region" description="Helical" evidence="6">
    <location>
        <begin position="314"/>
        <end position="333"/>
    </location>
</feature>
<organism evidence="7 8">
    <name type="scientific">Candidatus Kapaibacterium thiocyanatum</name>
    <dbReference type="NCBI Taxonomy" id="1895771"/>
    <lineage>
        <taxon>Bacteria</taxon>
        <taxon>Pseudomonadati</taxon>
        <taxon>Candidatus Kapaibacteriota</taxon>
        <taxon>Candidatus Kapaibacteriia</taxon>
        <taxon>Candidatus Kapaibacteriales</taxon>
        <taxon>Candidatus Kapaibacteriaceae</taxon>
        <taxon>Candidatus Kapaibacterium</taxon>
    </lineage>
</organism>
<dbReference type="GO" id="GO:0012505">
    <property type="term" value="C:endomembrane system"/>
    <property type="evidence" value="ECO:0007669"/>
    <property type="project" value="UniProtKB-SubCell"/>
</dbReference>
<evidence type="ECO:0000256" key="6">
    <source>
        <dbReference type="SAM" id="Phobius"/>
    </source>
</evidence>
<feature type="transmembrane region" description="Helical" evidence="6">
    <location>
        <begin position="117"/>
        <end position="138"/>
    </location>
</feature>
<proteinExistence type="predicted"/>
<dbReference type="InterPro" id="IPR024671">
    <property type="entry name" value="Atg22-like"/>
</dbReference>
<dbReference type="InterPro" id="IPR050495">
    <property type="entry name" value="ATG22/LtaA_families"/>
</dbReference>
<gene>
    <name evidence="7" type="ORF">BGO89_11245</name>
</gene>
<dbReference type="STRING" id="1895771.BGO89_11245"/>
<feature type="transmembrane region" description="Helical" evidence="6">
    <location>
        <begin position="284"/>
        <end position="302"/>
    </location>
</feature>
<accession>A0A1M3KXA0</accession>
<dbReference type="InterPro" id="IPR036259">
    <property type="entry name" value="MFS_trans_sf"/>
</dbReference>
<dbReference type="PANTHER" id="PTHR23519">
    <property type="entry name" value="AUTOPHAGY-RELATED PROTEIN 22"/>
    <property type="match status" value="1"/>
</dbReference>
<dbReference type="EMBL" id="MKVH01000024">
    <property type="protein sequence ID" value="OJX57076.1"/>
    <property type="molecule type" value="Genomic_DNA"/>
</dbReference>
<feature type="transmembrane region" description="Helical" evidence="6">
    <location>
        <begin position="12"/>
        <end position="35"/>
    </location>
</feature>
<feature type="transmembrane region" description="Helical" evidence="6">
    <location>
        <begin position="249"/>
        <end position="272"/>
    </location>
</feature>
<evidence type="ECO:0000256" key="4">
    <source>
        <dbReference type="ARBA" id="ARBA00022989"/>
    </source>
</evidence>
<feature type="transmembrane region" description="Helical" evidence="6">
    <location>
        <begin position="92"/>
        <end position="111"/>
    </location>
</feature>
<evidence type="ECO:0000256" key="2">
    <source>
        <dbReference type="ARBA" id="ARBA00022448"/>
    </source>
</evidence>
<keyword evidence="3 6" id="KW-0812">Transmembrane</keyword>
<feature type="transmembrane region" description="Helical" evidence="6">
    <location>
        <begin position="159"/>
        <end position="177"/>
    </location>
</feature>
<evidence type="ECO:0000256" key="3">
    <source>
        <dbReference type="ARBA" id="ARBA00022692"/>
    </source>
</evidence>
<feature type="transmembrane region" description="Helical" evidence="6">
    <location>
        <begin position="339"/>
        <end position="357"/>
    </location>
</feature>
<dbReference type="Gene3D" id="1.20.1250.20">
    <property type="entry name" value="MFS general substrate transporter like domains"/>
    <property type="match status" value="1"/>
</dbReference>
<reference evidence="7 8" key="1">
    <citation type="submission" date="2016-09" db="EMBL/GenBank/DDBJ databases">
        <title>Genome-resolved meta-omics ties microbial dynamics to process performance in biotechnology for thiocyanate degradation.</title>
        <authorList>
            <person name="Kantor R.S."/>
            <person name="Huddy R.J."/>
            <person name="Iyer R."/>
            <person name="Thomas B.C."/>
            <person name="Brown C.T."/>
            <person name="Anantharaman K."/>
            <person name="Tringe S."/>
            <person name="Hettich R.L."/>
            <person name="Harrison S.T."/>
            <person name="Banfield J.F."/>
        </authorList>
    </citation>
    <scope>NUCLEOTIDE SEQUENCE [LARGE SCALE GENOMIC DNA]</scope>
    <source>
        <strain evidence="7">59-99</strain>
    </source>
</reference>
<keyword evidence="4 6" id="KW-1133">Transmembrane helix</keyword>
<keyword evidence="5 6" id="KW-0472">Membrane</keyword>
<comment type="subcellular location">
    <subcellularLocation>
        <location evidence="1">Endomembrane system</location>
        <topology evidence="1">Multi-pass membrane protein</topology>
    </subcellularLocation>
</comment>
<feature type="transmembrane region" description="Helical" evidence="6">
    <location>
        <begin position="189"/>
        <end position="208"/>
    </location>
</feature>
<dbReference type="PANTHER" id="PTHR23519:SF1">
    <property type="entry name" value="AUTOPHAGY-RELATED PROTEIN 22"/>
    <property type="match status" value="1"/>
</dbReference>
<evidence type="ECO:0000256" key="1">
    <source>
        <dbReference type="ARBA" id="ARBA00004127"/>
    </source>
</evidence>
<evidence type="ECO:0000313" key="7">
    <source>
        <dbReference type="EMBL" id="OJX57076.1"/>
    </source>
</evidence>
<dbReference type="Pfam" id="PF11700">
    <property type="entry name" value="ATG22"/>
    <property type="match status" value="1"/>
</dbReference>
<protein>
    <submittedName>
        <fullName evidence="7">MFS transporter</fullName>
    </submittedName>
</protein>
<sequence>MAASIRTQRIGWYFYDWANSAFYATVVTVFLGPYLTNVAEAAAVDGKLHVMGFTVNPGSWFPLMVSLAVVLQVIILPVVGALTDTSHRKRRLLGMFAFTGAVATTALYFLQVDLGNYLIGGGLFVLANLCFGASVVVYNSFLPDLASPEERDKVSSRGWALGYLGGGLLLLLNLLYFSYVKSTDGPVGLAVRIILASAGIWWALFTIVPMMMLRDRPATGTTPGRLKTGAAFRQLWSTLKHMTGYRQTLLFLVAYLLYNDAVQTVIALASQYGQEELGLGLDTLTTAILMVQFVAIGGSLLFERIAHVTSTKRAIMISLVIWSAVLFAAYTVVSTEAHFYIMAAVIAVVLGGTQALSRSMFSQMIPHGREAEYFSLYEISDKGTSWIGPLVFALALNITGSYRAAVLSLVVFFIAGMIVLANVDVGRAIEEAAD</sequence>
<evidence type="ECO:0000313" key="8">
    <source>
        <dbReference type="Proteomes" id="UP000184233"/>
    </source>
</evidence>
<keyword evidence="2" id="KW-0813">Transport</keyword>
<feature type="transmembrane region" description="Helical" evidence="6">
    <location>
        <begin position="60"/>
        <end position="80"/>
    </location>
</feature>
<dbReference type="Proteomes" id="UP000184233">
    <property type="component" value="Unassembled WGS sequence"/>
</dbReference>
<feature type="transmembrane region" description="Helical" evidence="6">
    <location>
        <begin position="404"/>
        <end position="423"/>
    </location>
</feature>